<name>A0AAP5BKV5_9BURK</name>
<evidence type="ECO:0000313" key="9">
    <source>
        <dbReference type="Proteomes" id="UP001209412"/>
    </source>
</evidence>
<sequence>MNIGDAAKATGMSVKMIRYYESIDLIQPHGRTDKGYRIYKDSDVHVLRFIRQARSLAFPIEHVRQLLALSRDEDRASSDVKAVALKHIAELNAQIAELTSMRDSLDQLAQQCAGDSRSSCAILQGIQRIEADNVRPVDSETDTFIHDRRPMG</sequence>
<organism evidence="8 10">
    <name type="scientific">Paraburkholderia madseniana</name>
    <dbReference type="NCBI Taxonomy" id="2599607"/>
    <lineage>
        <taxon>Bacteria</taxon>
        <taxon>Pseudomonadati</taxon>
        <taxon>Pseudomonadota</taxon>
        <taxon>Betaproteobacteria</taxon>
        <taxon>Burkholderiales</taxon>
        <taxon>Burkholderiaceae</taxon>
        <taxon>Paraburkholderia</taxon>
    </lineage>
</organism>
<evidence type="ECO:0000256" key="4">
    <source>
        <dbReference type="ARBA" id="ARBA00023125"/>
    </source>
</evidence>
<dbReference type="Proteomes" id="UP001209412">
    <property type="component" value="Unassembled WGS sequence"/>
</dbReference>
<dbReference type="GO" id="GO:0003677">
    <property type="term" value="F:DNA binding"/>
    <property type="evidence" value="ECO:0007669"/>
    <property type="project" value="UniProtKB-KW"/>
</dbReference>
<proteinExistence type="predicted"/>
<dbReference type="GO" id="GO:0005507">
    <property type="term" value="F:copper ion binding"/>
    <property type="evidence" value="ECO:0007669"/>
    <property type="project" value="InterPro"/>
</dbReference>
<dbReference type="Pfam" id="PF09278">
    <property type="entry name" value="MerR-DNA-bind"/>
    <property type="match status" value="1"/>
</dbReference>
<evidence type="ECO:0000256" key="1">
    <source>
        <dbReference type="ARBA" id="ARBA00004496"/>
    </source>
</evidence>
<evidence type="ECO:0000313" key="7">
    <source>
        <dbReference type="EMBL" id="MCX4151680.1"/>
    </source>
</evidence>
<dbReference type="Proteomes" id="UP001242288">
    <property type="component" value="Unassembled WGS sequence"/>
</dbReference>
<dbReference type="SMART" id="SM00422">
    <property type="entry name" value="HTH_MERR"/>
    <property type="match status" value="1"/>
</dbReference>
<evidence type="ECO:0000313" key="8">
    <source>
        <dbReference type="EMBL" id="MDQ6413491.1"/>
    </source>
</evidence>
<keyword evidence="9" id="KW-1185">Reference proteome</keyword>
<dbReference type="CDD" id="cd01108">
    <property type="entry name" value="HTH_CueR"/>
    <property type="match status" value="1"/>
</dbReference>
<accession>A0AAP5BKV5</accession>
<keyword evidence="4" id="KW-0238">DNA-binding</keyword>
<keyword evidence="5" id="KW-0804">Transcription</keyword>
<dbReference type="EMBL" id="JAMXWF010000060">
    <property type="protein sequence ID" value="MDQ6413491.1"/>
    <property type="molecule type" value="Genomic_DNA"/>
</dbReference>
<dbReference type="SUPFAM" id="SSF46955">
    <property type="entry name" value="Putative DNA-binding domain"/>
    <property type="match status" value="1"/>
</dbReference>
<dbReference type="RefSeq" id="WP_266242228.1">
    <property type="nucleotide sequence ID" value="NZ_JAMXWF010000060.1"/>
</dbReference>
<evidence type="ECO:0000256" key="5">
    <source>
        <dbReference type="ARBA" id="ARBA00023163"/>
    </source>
</evidence>
<dbReference type="InterPro" id="IPR009061">
    <property type="entry name" value="DNA-bd_dom_put_sf"/>
</dbReference>
<dbReference type="GO" id="GO:0003700">
    <property type="term" value="F:DNA-binding transcription factor activity"/>
    <property type="evidence" value="ECO:0007669"/>
    <property type="project" value="InterPro"/>
</dbReference>
<dbReference type="InterPro" id="IPR047057">
    <property type="entry name" value="MerR_fam"/>
</dbReference>
<dbReference type="PRINTS" id="PR00040">
    <property type="entry name" value="HTHMERR"/>
</dbReference>
<dbReference type="GO" id="GO:0045893">
    <property type="term" value="P:positive regulation of DNA-templated transcription"/>
    <property type="evidence" value="ECO:0007669"/>
    <property type="project" value="InterPro"/>
</dbReference>
<evidence type="ECO:0000256" key="3">
    <source>
        <dbReference type="ARBA" id="ARBA00023015"/>
    </source>
</evidence>
<protein>
    <submittedName>
        <fullName evidence="8">Cu(I)-responsive transcriptional regulator</fullName>
    </submittedName>
</protein>
<gene>
    <name evidence="8" type="primary">cueR</name>
    <name evidence="8" type="ORF">NIE36_40925</name>
    <name evidence="7" type="ORF">OSB80_41030</name>
</gene>
<dbReference type="Gene3D" id="1.10.1660.10">
    <property type="match status" value="1"/>
</dbReference>
<dbReference type="InterPro" id="IPR015358">
    <property type="entry name" value="Tscrpt_reg_MerR_DNA-bd"/>
</dbReference>
<evidence type="ECO:0000256" key="2">
    <source>
        <dbReference type="ARBA" id="ARBA00022490"/>
    </source>
</evidence>
<dbReference type="PROSITE" id="PS50937">
    <property type="entry name" value="HTH_MERR_2"/>
    <property type="match status" value="1"/>
</dbReference>
<dbReference type="NCBIfam" id="TIGR02044">
    <property type="entry name" value="CueR"/>
    <property type="match status" value="1"/>
</dbReference>
<dbReference type="GO" id="GO:0005737">
    <property type="term" value="C:cytoplasm"/>
    <property type="evidence" value="ECO:0007669"/>
    <property type="project" value="UniProtKB-SubCell"/>
</dbReference>
<reference evidence="8" key="1">
    <citation type="submission" date="2022-06" db="EMBL/GenBank/DDBJ databases">
        <title>PHB producers.</title>
        <authorList>
            <person name="Besaury L."/>
        </authorList>
    </citation>
    <scope>NUCLEOTIDE SEQUENCE</scope>
    <source>
        <strain evidence="8 9">SEWS6</strain>
    </source>
</reference>
<feature type="domain" description="HTH merR-type" evidence="6">
    <location>
        <begin position="1"/>
        <end position="69"/>
    </location>
</feature>
<dbReference type="Pfam" id="PF00376">
    <property type="entry name" value="MerR"/>
    <property type="match status" value="1"/>
</dbReference>
<dbReference type="InterPro" id="IPR011789">
    <property type="entry name" value="CueR"/>
</dbReference>
<evidence type="ECO:0000259" key="6">
    <source>
        <dbReference type="PROSITE" id="PS50937"/>
    </source>
</evidence>
<dbReference type="EMBL" id="JAPKHW010000060">
    <property type="protein sequence ID" value="MCX4151680.1"/>
    <property type="molecule type" value="Genomic_DNA"/>
</dbReference>
<comment type="subcellular location">
    <subcellularLocation>
        <location evidence="1">Cytoplasm</location>
    </subcellularLocation>
</comment>
<dbReference type="InterPro" id="IPR000551">
    <property type="entry name" value="MerR-type_HTH_dom"/>
</dbReference>
<dbReference type="AlphaFoldDB" id="A0AAP5BKV5"/>
<evidence type="ECO:0000313" key="10">
    <source>
        <dbReference type="Proteomes" id="UP001242288"/>
    </source>
</evidence>
<dbReference type="PANTHER" id="PTHR30204">
    <property type="entry name" value="REDOX-CYCLING DRUG-SENSING TRANSCRIPTIONAL ACTIVATOR SOXR"/>
    <property type="match status" value="1"/>
</dbReference>
<dbReference type="PANTHER" id="PTHR30204:SF94">
    <property type="entry name" value="HEAVY METAL-DEPENDENT TRANSCRIPTIONAL REGULATOR HI_0293-RELATED"/>
    <property type="match status" value="1"/>
</dbReference>
<keyword evidence="2" id="KW-0963">Cytoplasm</keyword>
<keyword evidence="3" id="KW-0805">Transcription regulation</keyword>
<comment type="caution">
    <text evidence="8">The sequence shown here is derived from an EMBL/GenBank/DDBJ whole genome shotgun (WGS) entry which is preliminary data.</text>
</comment>